<sequence>MDGFKLYVTNSSTIPPDGYLCYEDPDPGLPNITQNIPCNQLGQYVIYYDSKGSQENETFYIGPIIELCYVAINDNIASGGLVTQFPTGSQTASLANDGNTKSCSKTIGQTVIFQVDLKEESTVTGVHITFGESTTRKGFHILYSSNTSTSWTFGTILYNGTSLPIEINFHTVFRFLTYKPPVEIGRSVLEVCEIGIVGCPPSHYGPFCDQSCPWNCRGPCDLITGQCIFGLIGWSGDTCEQ</sequence>
<evidence type="ECO:0008006" key="3">
    <source>
        <dbReference type="Google" id="ProtNLM"/>
    </source>
</evidence>
<dbReference type="Pfam" id="PF22633">
    <property type="entry name" value="F5_F8_type_C_2"/>
    <property type="match status" value="1"/>
</dbReference>
<dbReference type="InterPro" id="IPR008979">
    <property type="entry name" value="Galactose-bd-like_sf"/>
</dbReference>
<reference evidence="1" key="1">
    <citation type="submission" date="2018-11" db="EMBL/GenBank/DDBJ databases">
        <authorList>
            <person name="Alioto T."/>
            <person name="Alioto T."/>
        </authorList>
    </citation>
    <scope>NUCLEOTIDE SEQUENCE</scope>
</reference>
<feature type="non-terminal residue" evidence="1">
    <location>
        <position position="241"/>
    </location>
</feature>
<evidence type="ECO:0000313" key="1">
    <source>
        <dbReference type="EMBL" id="VDI06037.1"/>
    </source>
</evidence>
<dbReference type="AlphaFoldDB" id="A0A8B6CKA5"/>
<comment type="caution">
    <text evidence="1">The sequence shown here is derived from an EMBL/GenBank/DDBJ whole genome shotgun (WGS) entry which is preliminary data.</text>
</comment>
<accession>A0A8B6CKA5</accession>
<evidence type="ECO:0000313" key="2">
    <source>
        <dbReference type="Proteomes" id="UP000596742"/>
    </source>
</evidence>
<organism evidence="1 2">
    <name type="scientific">Mytilus galloprovincialis</name>
    <name type="common">Mediterranean mussel</name>
    <dbReference type="NCBI Taxonomy" id="29158"/>
    <lineage>
        <taxon>Eukaryota</taxon>
        <taxon>Metazoa</taxon>
        <taxon>Spiralia</taxon>
        <taxon>Lophotrochozoa</taxon>
        <taxon>Mollusca</taxon>
        <taxon>Bivalvia</taxon>
        <taxon>Autobranchia</taxon>
        <taxon>Pteriomorphia</taxon>
        <taxon>Mytilida</taxon>
        <taxon>Mytiloidea</taxon>
        <taxon>Mytilidae</taxon>
        <taxon>Mytilinae</taxon>
        <taxon>Mytilus</taxon>
    </lineage>
</organism>
<keyword evidence="2" id="KW-1185">Reference proteome</keyword>
<gene>
    <name evidence="1" type="ORF">MGAL_10B076069</name>
</gene>
<protein>
    <recommendedName>
        <fullName evidence="3">Fucolectin tachylectin-4 pentraxin-1 domain-containing protein</fullName>
    </recommendedName>
</protein>
<dbReference type="Proteomes" id="UP000596742">
    <property type="component" value="Unassembled WGS sequence"/>
</dbReference>
<dbReference type="Gene3D" id="2.60.120.260">
    <property type="entry name" value="Galactose-binding domain-like"/>
    <property type="match status" value="1"/>
</dbReference>
<dbReference type="SUPFAM" id="SSF49785">
    <property type="entry name" value="Galactose-binding domain-like"/>
    <property type="match status" value="1"/>
</dbReference>
<name>A0A8B6CKA5_MYTGA</name>
<dbReference type="EMBL" id="UYJE01001884">
    <property type="protein sequence ID" value="VDI06037.1"/>
    <property type="molecule type" value="Genomic_DNA"/>
</dbReference>
<dbReference type="OrthoDB" id="10252017at2759"/>
<proteinExistence type="predicted"/>